<dbReference type="AlphaFoldDB" id="A0A6G7EEN3"/>
<dbReference type="Proteomes" id="UP000501325">
    <property type="component" value="Chromosome"/>
</dbReference>
<protein>
    <submittedName>
        <fullName evidence="3">DUF2155 domain-containing protein</fullName>
    </submittedName>
</protein>
<evidence type="ECO:0000256" key="1">
    <source>
        <dbReference type="SAM" id="MobiDB-lite"/>
    </source>
</evidence>
<dbReference type="Pfam" id="PF09923">
    <property type="entry name" value="DUF2155"/>
    <property type="match status" value="1"/>
</dbReference>
<dbReference type="RefSeq" id="WP_008260685.1">
    <property type="nucleotide sequence ID" value="NZ_CP048751.1"/>
</dbReference>
<feature type="chain" id="PRO_5044632355" evidence="2">
    <location>
        <begin position="25"/>
        <end position="221"/>
    </location>
</feature>
<evidence type="ECO:0000313" key="6">
    <source>
        <dbReference type="Proteomes" id="UP000501325"/>
    </source>
</evidence>
<keyword evidence="5" id="KW-1185">Reference proteome</keyword>
<organism evidence="4 5">
    <name type="scientific">Brevundimonas mediterranea</name>
    <dbReference type="NCBI Taxonomy" id="74329"/>
    <lineage>
        <taxon>Bacteria</taxon>
        <taxon>Pseudomonadati</taxon>
        <taxon>Pseudomonadota</taxon>
        <taxon>Alphaproteobacteria</taxon>
        <taxon>Caulobacterales</taxon>
        <taxon>Caulobacteraceae</taxon>
        <taxon>Brevundimonas</taxon>
    </lineage>
</organism>
<sequence>MRPNRLLLGGAAVVAALSAGAVTASVLQDSPREARPVQDPIGDILRTTPAQPANAPTETAPAAAPAPRTPVAVTPPPSVVIAEDEAVAEKAEEEAASEKPVVEKAIEQPATPARRQRRKFAVIQAIDKTTAETMKFEVEVGGRPVRFNRNLIFSVRACEVSTPDELTEDAIAYVDVSLQSRGANQPAEPRQIYRGWMFASSPAVSGLQNPNYDAWVVGCKN</sequence>
<name>A0A6G7EEN3_9CAUL</name>
<reference evidence="4 5" key="1">
    <citation type="submission" date="2018-11" db="EMBL/GenBank/DDBJ databases">
        <authorList>
            <person name="Peiro R."/>
            <person name="Begona"/>
            <person name="Cbmso G."/>
            <person name="Lopez M."/>
            <person name="Gonzalez S."/>
            <person name="Sacristan E."/>
            <person name="Castillo E."/>
        </authorList>
    </citation>
    <scope>NUCLEOTIDE SEQUENCE [LARGE SCALE GENOMIC DNA]</scope>
    <source>
        <strain evidence="4">Brev_genome</strain>
    </source>
</reference>
<feature type="compositionally biased region" description="Low complexity" evidence="1">
    <location>
        <begin position="47"/>
        <end position="72"/>
    </location>
</feature>
<dbReference type="EMBL" id="UXHF01000001">
    <property type="protein sequence ID" value="VDC49606.1"/>
    <property type="molecule type" value="Genomic_DNA"/>
</dbReference>
<dbReference type="Proteomes" id="UP000289220">
    <property type="component" value="Unassembled WGS sequence"/>
</dbReference>
<accession>A0A6G7EEN3</accession>
<keyword evidence="2" id="KW-0732">Signal</keyword>
<dbReference type="EMBL" id="CP048751">
    <property type="protein sequence ID" value="QIH71826.1"/>
    <property type="molecule type" value="Genomic_DNA"/>
</dbReference>
<evidence type="ECO:0000313" key="3">
    <source>
        <dbReference type="EMBL" id="QIH71826.1"/>
    </source>
</evidence>
<dbReference type="KEGG" id="bmed:GYM46_01835"/>
<dbReference type="InterPro" id="IPR019225">
    <property type="entry name" value="DUF2155"/>
</dbReference>
<feature type="signal peptide" evidence="2">
    <location>
        <begin position="1"/>
        <end position="24"/>
    </location>
</feature>
<evidence type="ECO:0000313" key="4">
    <source>
        <dbReference type="EMBL" id="VDC49606.1"/>
    </source>
</evidence>
<proteinExistence type="predicted"/>
<feature type="region of interest" description="Disordered" evidence="1">
    <location>
        <begin position="24"/>
        <end position="75"/>
    </location>
</feature>
<evidence type="ECO:0000313" key="5">
    <source>
        <dbReference type="Proteomes" id="UP000289220"/>
    </source>
</evidence>
<reference evidence="3 6" key="2">
    <citation type="submission" date="2020-01" db="EMBL/GenBank/DDBJ databases">
        <authorList>
            <person name="Wang S."/>
        </authorList>
    </citation>
    <scope>NUCLEOTIDE SEQUENCE [LARGE SCALE GENOMIC DNA]</scope>
    <source>
        <strain evidence="3 6">D151-2-6</strain>
    </source>
</reference>
<evidence type="ECO:0000256" key="2">
    <source>
        <dbReference type="SAM" id="SignalP"/>
    </source>
</evidence>
<gene>
    <name evidence="4" type="ORF">BREV_BREV_00093</name>
    <name evidence="3" type="ORF">GYM46_01835</name>
</gene>